<feature type="domain" description="ABC transmembrane type-1" evidence="9">
    <location>
        <begin position="84"/>
        <end position="268"/>
    </location>
</feature>
<comment type="caution">
    <text evidence="10">The sequence shown here is derived from an EMBL/GenBank/DDBJ whole genome shotgun (WGS) entry which is preliminary data.</text>
</comment>
<sequence>MTETRSEPPVTVDAPKRGDAGSGRLTRLTSSLGRAALPLLGLVVTITVWWLITRFGVVHPIALPPPQDVLAAFNGARDRLLEQTLATATETVIGFLLSTVAGVLIGLALASSRFIERMFAPLLVAVNAVPKIALGPLLVVTLGWGQRPILTMVFLLCFFPIVLATMTGLTTTPADLAELAKSLDASRWQAFRKVRLPAALPQIFVGLKVGMPLAAIGAVMGEFQAGEGGLGYEIVQSLGIGDSATAWASILLIGFFSILLFYALSLIERLVLPWVRATTSAR</sequence>
<protein>
    <submittedName>
        <fullName evidence="10">ABC transporter permease</fullName>
    </submittedName>
</protein>
<evidence type="ECO:0000256" key="2">
    <source>
        <dbReference type="ARBA" id="ARBA00022448"/>
    </source>
</evidence>
<feature type="transmembrane region" description="Helical" evidence="7">
    <location>
        <begin position="246"/>
        <end position="267"/>
    </location>
</feature>
<feature type="region of interest" description="Disordered" evidence="8">
    <location>
        <begin position="1"/>
        <end position="22"/>
    </location>
</feature>
<dbReference type="PANTHER" id="PTHR30151">
    <property type="entry name" value="ALKANE SULFONATE ABC TRANSPORTER-RELATED, MEMBRANE SUBUNIT"/>
    <property type="match status" value="1"/>
</dbReference>
<evidence type="ECO:0000259" key="9">
    <source>
        <dbReference type="PROSITE" id="PS50928"/>
    </source>
</evidence>
<feature type="transmembrane region" description="Helical" evidence="7">
    <location>
        <begin position="92"/>
        <end position="110"/>
    </location>
</feature>
<dbReference type="CDD" id="cd06261">
    <property type="entry name" value="TM_PBP2"/>
    <property type="match status" value="1"/>
</dbReference>
<keyword evidence="2 7" id="KW-0813">Transport</keyword>
<dbReference type="InterPro" id="IPR000515">
    <property type="entry name" value="MetI-like"/>
</dbReference>
<evidence type="ECO:0000256" key="6">
    <source>
        <dbReference type="ARBA" id="ARBA00023136"/>
    </source>
</evidence>
<dbReference type="Gene3D" id="1.10.3720.10">
    <property type="entry name" value="MetI-like"/>
    <property type="match status" value="1"/>
</dbReference>
<keyword evidence="3" id="KW-1003">Cell membrane</keyword>
<keyword evidence="5 7" id="KW-1133">Transmembrane helix</keyword>
<dbReference type="Pfam" id="PF00528">
    <property type="entry name" value="BPD_transp_1"/>
    <property type="match status" value="1"/>
</dbReference>
<dbReference type="Proteomes" id="UP001597260">
    <property type="component" value="Unassembled WGS sequence"/>
</dbReference>
<dbReference type="InterPro" id="IPR035906">
    <property type="entry name" value="MetI-like_sf"/>
</dbReference>
<proteinExistence type="inferred from homology"/>
<dbReference type="EMBL" id="JBHTMP010000040">
    <property type="protein sequence ID" value="MFD1324033.1"/>
    <property type="molecule type" value="Genomic_DNA"/>
</dbReference>
<organism evidence="10 11">
    <name type="scientific">Micromonospora sonneratiae</name>
    <dbReference type="NCBI Taxonomy" id="1184706"/>
    <lineage>
        <taxon>Bacteria</taxon>
        <taxon>Bacillati</taxon>
        <taxon>Actinomycetota</taxon>
        <taxon>Actinomycetes</taxon>
        <taxon>Micromonosporales</taxon>
        <taxon>Micromonosporaceae</taxon>
        <taxon>Micromonospora</taxon>
    </lineage>
</organism>
<feature type="transmembrane region" description="Helical" evidence="7">
    <location>
        <begin position="32"/>
        <end position="52"/>
    </location>
</feature>
<comment type="subcellular location">
    <subcellularLocation>
        <location evidence="1 7">Cell membrane</location>
        <topology evidence="1 7">Multi-pass membrane protein</topology>
    </subcellularLocation>
</comment>
<evidence type="ECO:0000256" key="5">
    <source>
        <dbReference type="ARBA" id="ARBA00022989"/>
    </source>
</evidence>
<feature type="transmembrane region" description="Helical" evidence="7">
    <location>
        <begin position="150"/>
        <end position="177"/>
    </location>
</feature>
<evidence type="ECO:0000313" key="10">
    <source>
        <dbReference type="EMBL" id="MFD1324033.1"/>
    </source>
</evidence>
<feature type="transmembrane region" description="Helical" evidence="7">
    <location>
        <begin position="198"/>
        <end position="220"/>
    </location>
</feature>
<evidence type="ECO:0000256" key="4">
    <source>
        <dbReference type="ARBA" id="ARBA00022692"/>
    </source>
</evidence>
<dbReference type="PANTHER" id="PTHR30151:SF20">
    <property type="entry name" value="ABC TRANSPORTER PERMEASE PROTEIN HI_0355-RELATED"/>
    <property type="match status" value="1"/>
</dbReference>
<evidence type="ECO:0000256" key="3">
    <source>
        <dbReference type="ARBA" id="ARBA00022475"/>
    </source>
</evidence>
<dbReference type="PROSITE" id="PS50928">
    <property type="entry name" value="ABC_TM1"/>
    <property type="match status" value="1"/>
</dbReference>
<evidence type="ECO:0000313" key="11">
    <source>
        <dbReference type="Proteomes" id="UP001597260"/>
    </source>
</evidence>
<keyword evidence="4 7" id="KW-0812">Transmembrane</keyword>
<keyword evidence="11" id="KW-1185">Reference proteome</keyword>
<evidence type="ECO:0000256" key="8">
    <source>
        <dbReference type="SAM" id="MobiDB-lite"/>
    </source>
</evidence>
<feature type="transmembrane region" description="Helical" evidence="7">
    <location>
        <begin position="122"/>
        <end position="144"/>
    </location>
</feature>
<evidence type="ECO:0000256" key="1">
    <source>
        <dbReference type="ARBA" id="ARBA00004651"/>
    </source>
</evidence>
<reference evidence="11" key="1">
    <citation type="journal article" date="2019" name="Int. J. Syst. Evol. Microbiol.">
        <title>The Global Catalogue of Microorganisms (GCM) 10K type strain sequencing project: providing services to taxonomists for standard genome sequencing and annotation.</title>
        <authorList>
            <consortium name="The Broad Institute Genomics Platform"/>
            <consortium name="The Broad Institute Genome Sequencing Center for Infectious Disease"/>
            <person name="Wu L."/>
            <person name="Ma J."/>
        </authorList>
    </citation>
    <scope>NUCLEOTIDE SEQUENCE [LARGE SCALE GENOMIC DNA]</scope>
    <source>
        <strain evidence="11">JCM 31037</strain>
    </source>
</reference>
<gene>
    <name evidence="10" type="ORF">ACFQ4H_23385</name>
</gene>
<dbReference type="RefSeq" id="WP_377573964.1">
    <property type="nucleotide sequence ID" value="NZ_JBHTMP010000040.1"/>
</dbReference>
<name>A0ABW3YHP6_9ACTN</name>
<keyword evidence="6 7" id="KW-0472">Membrane</keyword>
<evidence type="ECO:0000256" key="7">
    <source>
        <dbReference type="RuleBase" id="RU363032"/>
    </source>
</evidence>
<accession>A0ABW3YHP6</accession>
<comment type="similarity">
    <text evidence="7">Belongs to the binding-protein-dependent transport system permease family.</text>
</comment>
<dbReference type="SUPFAM" id="SSF161098">
    <property type="entry name" value="MetI-like"/>
    <property type="match status" value="1"/>
</dbReference>